<evidence type="ECO:0000313" key="2">
    <source>
        <dbReference type="EMBL" id="TKR75715.1"/>
    </source>
</evidence>
<reference evidence="2 3" key="1">
    <citation type="journal article" date="2015" name="Genome Biol.">
        <title>Comparative genomics of Steinernema reveals deeply conserved gene regulatory networks.</title>
        <authorList>
            <person name="Dillman A.R."/>
            <person name="Macchietto M."/>
            <person name="Porter C.F."/>
            <person name="Rogers A."/>
            <person name="Williams B."/>
            <person name="Antoshechkin I."/>
            <person name="Lee M.M."/>
            <person name="Goodwin Z."/>
            <person name="Lu X."/>
            <person name="Lewis E.E."/>
            <person name="Goodrich-Blair H."/>
            <person name="Stock S.P."/>
            <person name="Adams B.J."/>
            <person name="Sternberg P.W."/>
            <person name="Mortazavi A."/>
        </authorList>
    </citation>
    <scope>NUCLEOTIDE SEQUENCE [LARGE SCALE GENOMIC DNA]</scope>
    <source>
        <strain evidence="2 3">ALL</strain>
    </source>
</reference>
<proteinExistence type="predicted"/>
<accession>A0A4V6A1K3</accession>
<organism evidence="2 3">
    <name type="scientific">Steinernema carpocapsae</name>
    <name type="common">Entomopathogenic nematode</name>
    <dbReference type="NCBI Taxonomy" id="34508"/>
    <lineage>
        <taxon>Eukaryota</taxon>
        <taxon>Metazoa</taxon>
        <taxon>Ecdysozoa</taxon>
        <taxon>Nematoda</taxon>
        <taxon>Chromadorea</taxon>
        <taxon>Rhabditida</taxon>
        <taxon>Tylenchina</taxon>
        <taxon>Panagrolaimomorpha</taxon>
        <taxon>Strongyloidoidea</taxon>
        <taxon>Steinernematidae</taxon>
        <taxon>Steinernema</taxon>
    </lineage>
</organism>
<dbReference type="EMBL" id="AZBU02000005">
    <property type="protein sequence ID" value="TKR75715.1"/>
    <property type="molecule type" value="Genomic_DNA"/>
</dbReference>
<feature type="region of interest" description="Disordered" evidence="1">
    <location>
        <begin position="50"/>
        <end position="72"/>
    </location>
</feature>
<keyword evidence="3" id="KW-1185">Reference proteome</keyword>
<evidence type="ECO:0000256" key="1">
    <source>
        <dbReference type="SAM" id="MobiDB-lite"/>
    </source>
</evidence>
<reference evidence="2 3" key="2">
    <citation type="journal article" date="2019" name="G3 (Bethesda)">
        <title>Hybrid Assembly of the Genome of the Entomopathogenic Nematode Steinernema carpocapsae Identifies the X-Chromosome.</title>
        <authorList>
            <person name="Serra L."/>
            <person name="Macchietto M."/>
            <person name="Macias-Munoz A."/>
            <person name="McGill C.J."/>
            <person name="Rodriguez I.M."/>
            <person name="Rodriguez B."/>
            <person name="Murad R."/>
            <person name="Mortazavi A."/>
        </authorList>
    </citation>
    <scope>NUCLEOTIDE SEQUENCE [LARGE SCALE GENOMIC DNA]</scope>
    <source>
        <strain evidence="2 3">ALL</strain>
    </source>
</reference>
<sequence length="72" mass="8335">MNKRGFFRKESKEEENSLDHLPYYHREFLCWKHPLFKSFATFILVDEAPPKLPGHPTLQGKDQGAPTVGHQG</sequence>
<dbReference type="AlphaFoldDB" id="A0A4V6A1K3"/>
<protein>
    <submittedName>
        <fullName evidence="2">Uncharacterized protein</fullName>
    </submittedName>
</protein>
<dbReference type="Proteomes" id="UP000298663">
    <property type="component" value="Unassembled WGS sequence"/>
</dbReference>
<evidence type="ECO:0000313" key="3">
    <source>
        <dbReference type="Proteomes" id="UP000298663"/>
    </source>
</evidence>
<comment type="caution">
    <text evidence="2">The sequence shown here is derived from an EMBL/GenBank/DDBJ whole genome shotgun (WGS) entry which is preliminary data.</text>
</comment>
<name>A0A4V6A1K3_STECR</name>
<gene>
    <name evidence="2" type="ORF">L596_016968</name>
</gene>